<dbReference type="AlphaFoldDB" id="A0A0E0HEX9"/>
<feature type="transmembrane region" description="Helical" evidence="1">
    <location>
        <begin position="75"/>
        <end position="92"/>
    </location>
</feature>
<protein>
    <recommendedName>
        <fullName evidence="5">Major facilitator superfamily (MFS) profile domain-containing protein</fullName>
    </recommendedName>
</protein>
<feature type="signal peptide" evidence="2">
    <location>
        <begin position="1"/>
        <end position="19"/>
    </location>
</feature>
<dbReference type="EnsemblPlants" id="ONIVA05G18500.3">
    <property type="protein sequence ID" value="ONIVA05G18500.3"/>
    <property type="gene ID" value="ONIVA05G18500"/>
</dbReference>
<dbReference type="PANTHER" id="PTHR11654">
    <property type="entry name" value="OLIGOPEPTIDE TRANSPORTER-RELATED"/>
    <property type="match status" value="1"/>
</dbReference>
<organism evidence="3">
    <name type="scientific">Oryza nivara</name>
    <name type="common">Indian wild rice</name>
    <name type="synonym">Oryza sativa f. spontanea</name>
    <dbReference type="NCBI Taxonomy" id="4536"/>
    <lineage>
        <taxon>Eukaryota</taxon>
        <taxon>Viridiplantae</taxon>
        <taxon>Streptophyta</taxon>
        <taxon>Embryophyta</taxon>
        <taxon>Tracheophyta</taxon>
        <taxon>Spermatophyta</taxon>
        <taxon>Magnoliopsida</taxon>
        <taxon>Liliopsida</taxon>
        <taxon>Poales</taxon>
        <taxon>Poaceae</taxon>
        <taxon>BOP clade</taxon>
        <taxon>Oryzoideae</taxon>
        <taxon>Oryzeae</taxon>
        <taxon>Oryzinae</taxon>
        <taxon>Oryza</taxon>
    </lineage>
</organism>
<dbReference type="InterPro" id="IPR018456">
    <property type="entry name" value="PTR2_symporter_CS"/>
</dbReference>
<dbReference type="GO" id="GO:0022857">
    <property type="term" value="F:transmembrane transporter activity"/>
    <property type="evidence" value="ECO:0007669"/>
    <property type="project" value="InterPro"/>
</dbReference>
<keyword evidence="4" id="KW-1185">Reference proteome</keyword>
<keyword evidence="2" id="KW-0732">Signal</keyword>
<keyword evidence="1" id="KW-0472">Membrane</keyword>
<evidence type="ECO:0000256" key="2">
    <source>
        <dbReference type="SAM" id="SignalP"/>
    </source>
</evidence>
<accession>A0A0E0HEX9</accession>
<reference evidence="3" key="1">
    <citation type="submission" date="2015-04" db="UniProtKB">
        <authorList>
            <consortium name="EnsemblPlants"/>
        </authorList>
    </citation>
    <scope>IDENTIFICATION</scope>
    <source>
        <strain evidence="3">SL10</strain>
    </source>
</reference>
<name>A0A0E0HEX9_ORYNI</name>
<evidence type="ECO:0000313" key="4">
    <source>
        <dbReference type="Proteomes" id="UP000006591"/>
    </source>
</evidence>
<dbReference type="SUPFAM" id="SSF103473">
    <property type="entry name" value="MFS general substrate transporter"/>
    <property type="match status" value="1"/>
</dbReference>
<keyword evidence="1" id="KW-1133">Transmembrane helix</keyword>
<dbReference type="HOGENOM" id="CLU_2162497_0_0_1"/>
<proteinExistence type="predicted"/>
<reference evidence="3" key="2">
    <citation type="submission" date="2018-04" db="EMBL/GenBank/DDBJ databases">
        <title>OnivRS2 (Oryza nivara Reference Sequence Version 2).</title>
        <authorList>
            <person name="Zhang J."/>
            <person name="Kudrna D."/>
            <person name="Lee S."/>
            <person name="Talag J."/>
            <person name="Rajasekar S."/>
            <person name="Welchert J."/>
            <person name="Hsing Y.-I."/>
            <person name="Wing R.A."/>
        </authorList>
    </citation>
    <scope>NUCLEOTIDE SEQUENCE [LARGE SCALE GENOMIC DNA]</scope>
    <source>
        <strain evidence="3">SL10</strain>
    </source>
</reference>
<dbReference type="PROSITE" id="PS01022">
    <property type="entry name" value="PTR2_1"/>
    <property type="match status" value="1"/>
</dbReference>
<keyword evidence="1" id="KW-0812">Transmembrane</keyword>
<dbReference type="InterPro" id="IPR036259">
    <property type="entry name" value="MFS_trans_sf"/>
</dbReference>
<dbReference type="Proteomes" id="UP000006591">
    <property type="component" value="Chromosome 5"/>
</dbReference>
<feature type="chain" id="PRO_5002361681" description="Major facilitator superfamily (MFS) profile domain-containing protein" evidence="2">
    <location>
        <begin position="20"/>
        <end position="111"/>
    </location>
</feature>
<dbReference type="GO" id="GO:0016020">
    <property type="term" value="C:membrane"/>
    <property type="evidence" value="ECO:0007669"/>
    <property type="project" value="InterPro"/>
</dbReference>
<evidence type="ECO:0000313" key="3">
    <source>
        <dbReference type="EnsemblPlants" id="ONIVA05G18500.3"/>
    </source>
</evidence>
<evidence type="ECO:0000256" key="1">
    <source>
        <dbReference type="SAM" id="Phobius"/>
    </source>
</evidence>
<dbReference type="Gramene" id="ONIVA05G18500.3">
    <property type="protein sequence ID" value="ONIVA05G18500.3"/>
    <property type="gene ID" value="ONIVA05G18500"/>
</dbReference>
<evidence type="ECO:0008006" key="5">
    <source>
        <dbReference type="Google" id="ProtNLM"/>
    </source>
</evidence>
<dbReference type="GO" id="GO:0006857">
    <property type="term" value="P:oligopeptide transport"/>
    <property type="evidence" value="ECO:0007669"/>
    <property type="project" value="InterPro"/>
</dbReference>
<sequence length="111" mass="11791">MRTSCVVVNLTWIIGGSAAVEIAERFAFYGVSANLITYLTGSLGEGNAAAAAAINAWNGVSQLLPLLGGALADSWLGRYRTILLASLLYILAMDRRQPDVRVTETPASQHP</sequence>
<dbReference type="Gene3D" id="1.20.1250.20">
    <property type="entry name" value="MFS general substrate transporter like domains"/>
    <property type="match status" value="1"/>
</dbReference>